<reference evidence="2 3" key="1">
    <citation type="submission" date="2023-10" db="EMBL/GenBank/DDBJ databases">
        <title>Novel methanotroph of the genus Methylocapsa from a subarctic wetland.</title>
        <authorList>
            <person name="Belova S.E."/>
            <person name="Oshkin I.Y."/>
            <person name="Miroshnikov K."/>
            <person name="Dedysh S.N."/>
        </authorList>
    </citation>
    <scope>NUCLEOTIDE SEQUENCE [LARGE SCALE GENOMIC DNA]</scope>
    <source>
        <strain evidence="2 3">RX1</strain>
    </source>
</reference>
<proteinExistence type="predicted"/>
<gene>
    <name evidence="2" type="ORF">RZS28_18380</name>
</gene>
<sequence>MSVQSHKGSEAGPKKTEKHYSYDESVDEDAKLIDVEPVEIEAEVPMEENEPIEGAKEEKPSPPAFEE</sequence>
<feature type="compositionally biased region" description="Basic and acidic residues" evidence="1">
    <location>
        <begin position="7"/>
        <end position="34"/>
    </location>
</feature>
<dbReference type="RefSeq" id="WP_407339162.1">
    <property type="nucleotide sequence ID" value="NZ_CP136862.1"/>
</dbReference>
<name>A0ABZ0HST7_9HYPH</name>
<protein>
    <submittedName>
        <fullName evidence="2">Uncharacterized protein</fullName>
    </submittedName>
</protein>
<feature type="compositionally biased region" description="Acidic residues" evidence="1">
    <location>
        <begin position="36"/>
        <end position="51"/>
    </location>
</feature>
<accession>A0ABZ0HST7</accession>
<dbReference type="EMBL" id="CP136862">
    <property type="protein sequence ID" value="WOJ89718.1"/>
    <property type="molecule type" value="Genomic_DNA"/>
</dbReference>
<evidence type="ECO:0000313" key="3">
    <source>
        <dbReference type="Proteomes" id="UP001626536"/>
    </source>
</evidence>
<feature type="region of interest" description="Disordered" evidence="1">
    <location>
        <begin position="1"/>
        <end position="67"/>
    </location>
</feature>
<evidence type="ECO:0000256" key="1">
    <source>
        <dbReference type="SAM" id="MobiDB-lite"/>
    </source>
</evidence>
<evidence type="ECO:0000313" key="2">
    <source>
        <dbReference type="EMBL" id="WOJ89718.1"/>
    </source>
</evidence>
<keyword evidence="3" id="KW-1185">Reference proteome</keyword>
<organism evidence="2 3">
    <name type="scientific">Methylocapsa polymorpha</name>
    <dbReference type="NCBI Taxonomy" id="3080828"/>
    <lineage>
        <taxon>Bacteria</taxon>
        <taxon>Pseudomonadati</taxon>
        <taxon>Pseudomonadota</taxon>
        <taxon>Alphaproteobacteria</taxon>
        <taxon>Hyphomicrobiales</taxon>
        <taxon>Beijerinckiaceae</taxon>
        <taxon>Methylocapsa</taxon>
    </lineage>
</organism>
<dbReference type="Proteomes" id="UP001626536">
    <property type="component" value="Chromosome"/>
</dbReference>